<evidence type="ECO:0000313" key="1">
    <source>
        <dbReference type="EMBL" id="JAD62197.1"/>
    </source>
</evidence>
<accession>A0A0A9BSE9</accession>
<reference evidence="1" key="2">
    <citation type="journal article" date="2015" name="Data Brief">
        <title>Shoot transcriptome of the giant reed, Arundo donax.</title>
        <authorList>
            <person name="Barrero R.A."/>
            <person name="Guerrero F.D."/>
            <person name="Moolhuijzen P."/>
            <person name="Goolsby J.A."/>
            <person name="Tidwell J."/>
            <person name="Bellgard S.E."/>
            <person name="Bellgard M.I."/>
        </authorList>
    </citation>
    <scope>NUCLEOTIDE SEQUENCE</scope>
    <source>
        <tissue evidence="1">Shoot tissue taken approximately 20 cm above the soil surface</tissue>
    </source>
</reference>
<dbReference type="EMBL" id="GBRH01235698">
    <property type="protein sequence ID" value="JAD62197.1"/>
    <property type="molecule type" value="Transcribed_RNA"/>
</dbReference>
<protein>
    <submittedName>
        <fullName evidence="1">Uncharacterized protein</fullName>
    </submittedName>
</protein>
<dbReference type="AlphaFoldDB" id="A0A0A9BSE9"/>
<reference evidence="1" key="1">
    <citation type="submission" date="2014-09" db="EMBL/GenBank/DDBJ databases">
        <authorList>
            <person name="Magalhaes I.L.F."/>
            <person name="Oliveira U."/>
            <person name="Santos F.R."/>
            <person name="Vidigal T.H.D.A."/>
            <person name="Brescovit A.D."/>
            <person name="Santos A.J."/>
        </authorList>
    </citation>
    <scope>NUCLEOTIDE SEQUENCE</scope>
    <source>
        <tissue evidence="1">Shoot tissue taken approximately 20 cm above the soil surface</tissue>
    </source>
</reference>
<proteinExistence type="predicted"/>
<sequence length="29" mass="3492">MHAWHIMINFTQVDWLVTEKSGWMDKDTA</sequence>
<name>A0A0A9BSE9_ARUDO</name>
<organism evidence="1">
    <name type="scientific">Arundo donax</name>
    <name type="common">Giant reed</name>
    <name type="synonym">Donax arundinaceus</name>
    <dbReference type="NCBI Taxonomy" id="35708"/>
    <lineage>
        <taxon>Eukaryota</taxon>
        <taxon>Viridiplantae</taxon>
        <taxon>Streptophyta</taxon>
        <taxon>Embryophyta</taxon>
        <taxon>Tracheophyta</taxon>
        <taxon>Spermatophyta</taxon>
        <taxon>Magnoliopsida</taxon>
        <taxon>Liliopsida</taxon>
        <taxon>Poales</taxon>
        <taxon>Poaceae</taxon>
        <taxon>PACMAD clade</taxon>
        <taxon>Arundinoideae</taxon>
        <taxon>Arundineae</taxon>
        <taxon>Arundo</taxon>
    </lineage>
</organism>